<dbReference type="EMBL" id="LAZR01000116">
    <property type="protein sequence ID" value="KKN89755.1"/>
    <property type="molecule type" value="Genomic_DNA"/>
</dbReference>
<organism evidence="1">
    <name type="scientific">marine sediment metagenome</name>
    <dbReference type="NCBI Taxonomy" id="412755"/>
    <lineage>
        <taxon>unclassified sequences</taxon>
        <taxon>metagenomes</taxon>
        <taxon>ecological metagenomes</taxon>
    </lineage>
</organism>
<name>A0A0F9U943_9ZZZZ</name>
<accession>A0A0F9U943</accession>
<evidence type="ECO:0000313" key="1">
    <source>
        <dbReference type="EMBL" id="KKN89755.1"/>
    </source>
</evidence>
<protein>
    <submittedName>
        <fullName evidence="1">Uncharacterized protein</fullName>
    </submittedName>
</protein>
<sequence>MGVSTHITLPAQVRVGDVAKVIGACVGLKKKWHDLGRGHKSVDVVGIKVLNTSVHSMVRIVWQNGKGNSHLKSGDLYYHFETGDERSGRLLSCSSWAPWIALGRRLVDFFGGSIDYNDCDSTDIDYQQRWKICLCLADDDEEWDDLQERIMKVKPITEAEILAADRDASYPLESR</sequence>
<reference evidence="1" key="1">
    <citation type="journal article" date="2015" name="Nature">
        <title>Complex archaea that bridge the gap between prokaryotes and eukaryotes.</title>
        <authorList>
            <person name="Spang A."/>
            <person name="Saw J.H."/>
            <person name="Jorgensen S.L."/>
            <person name="Zaremba-Niedzwiedzka K."/>
            <person name="Martijn J."/>
            <person name="Lind A.E."/>
            <person name="van Eijk R."/>
            <person name="Schleper C."/>
            <person name="Guy L."/>
            <person name="Ettema T.J."/>
        </authorList>
    </citation>
    <scope>NUCLEOTIDE SEQUENCE</scope>
</reference>
<proteinExistence type="predicted"/>
<comment type="caution">
    <text evidence="1">The sequence shown here is derived from an EMBL/GenBank/DDBJ whole genome shotgun (WGS) entry which is preliminary data.</text>
</comment>
<dbReference type="AlphaFoldDB" id="A0A0F9U943"/>
<gene>
    <name evidence="1" type="ORF">LCGC14_0236010</name>
</gene>